<evidence type="ECO:0000256" key="1">
    <source>
        <dbReference type="SAM" id="MobiDB-lite"/>
    </source>
</evidence>
<organism evidence="4 5">
    <name type="scientific">Anaeromyxobacter dehalogenans (strain ATCC BAA-258 / DSM 21875 / 2CP-1)</name>
    <dbReference type="NCBI Taxonomy" id="455488"/>
    <lineage>
        <taxon>Bacteria</taxon>
        <taxon>Pseudomonadati</taxon>
        <taxon>Myxococcota</taxon>
        <taxon>Myxococcia</taxon>
        <taxon>Myxococcales</taxon>
        <taxon>Cystobacterineae</taxon>
        <taxon>Anaeromyxobacteraceae</taxon>
        <taxon>Anaeromyxobacter</taxon>
    </lineage>
</organism>
<evidence type="ECO:0000313" key="4">
    <source>
        <dbReference type="EMBL" id="ACL66555.1"/>
    </source>
</evidence>
<protein>
    <recommendedName>
        <fullName evidence="3">Zinc finger/thioredoxin putative domain-containing protein</fullName>
    </recommendedName>
</protein>
<keyword evidence="2" id="KW-1133">Transmembrane helix</keyword>
<feature type="compositionally biased region" description="Pro residues" evidence="1">
    <location>
        <begin position="309"/>
        <end position="324"/>
    </location>
</feature>
<sequence>MKFSCDRCGKRYATADTPVPGRVYKLKCRACGHVIVLKGPAAGADGTPAGAPPRRAAVLPAAAPPRPAPTPVPTATAEIPSQPVPEREIAPRPAVDAVEPPPAAPAPPAEPSLPQALDESGARPVPAAPAPDPRAEVEPTDAGYVDLFEEGSLGDGTGLPLARGPRSGPPPSGDEGTGELPAVETEPAVPPAPPLPMPRVPDLPRPPTEQRGAPLKLIGIGVLVMLGIVAVAVWRGAGRTAPARQPGPASAPAAKAPEAAPAPVAPPGPAQAPAAAEPTPGAAPAPGTEAPATAPAPAPERAEPARPAAEPPRPSRAPASPPAAPADASGTLTPERIQQVIAASRPRFDACLAEARPGRGLTLDGRTVNLRVAITSAGAATYPTFDDVTIGSTELGACLKSAARQMAFPRFEGEPVRIEVPITLPRR</sequence>
<accession>B8JGR8</accession>
<reference evidence="4" key="1">
    <citation type="submission" date="2009-01" db="EMBL/GenBank/DDBJ databases">
        <title>Complete sequence of Anaeromyxobacter dehalogenans 2CP-1.</title>
        <authorList>
            <consortium name="US DOE Joint Genome Institute"/>
            <person name="Lucas S."/>
            <person name="Copeland A."/>
            <person name="Lapidus A."/>
            <person name="Glavina del Rio T."/>
            <person name="Dalin E."/>
            <person name="Tice H."/>
            <person name="Bruce D."/>
            <person name="Goodwin L."/>
            <person name="Pitluck S."/>
            <person name="Saunders E."/>
            <person name="Brettin T."/>
            <person name="Detter J.C."/>
            <person name="Han C."/>
            <person name="Larimer F."/>
            <person name="Land M."/>
            <person name="Hauser L."/>
            <person name="Kyrpides N."/>
            <person name="Ovchinnikova G."/>
            <person name="Beliaev A.S."/>
            <person name="Richardson P."/>
        </authorList>
    </citation>
    <scope>NUCLEOTIDE SEQUENCE</scope>
    <source>
        <strain evidence="4">2CP-1</strain>
    </source>
</reference>
<feature type="compositionally biased region" description="Pro residues" evidence="1">
    <location>
        <begin position="62"/>
        <end position="72"/>
    </location>
</feature>
<feature type="region of interest" description="Disordered" evidence="1">
    <location>
        <begin position="240"/>
        <end position="332"/>
    </location>
</feature>
<name>B8JGR8_ANAD2</name>
<feature type="compositionally biased region" description="Low complexity" evidence="1">
    <location>
        <begin position="271"/>
        <end position="295"/>
    </location>
</feature>
<dbReference type="EMBL" id="CP001359">
    <property type="protein sequence ID" value="ACL66555.1"/>
    <property type="molecule type" value="Genomic_DNA"/>
</dbReference>
<dbReference type="InterPro" id="IPR011723">
    <property type="entry name" value="Znf/thioredoxin_put"/>
</dbReference>
<evidence type="ECO:0000313" key="5">
    <source>
        <dbReference type="Proteomes" id="UP000007089"/>
    </source>
</evidence>
<feature type="compositionally biased region" description="Pro residues" evidence="1">
    <location>
        <begin position="99"/>
        <end position="111"/>
    </location>
</feature>
<dbReference type="AlphaFoldDB" id="B8JGR8"/>
<dbReference type="Pfam" id="PF13717">
    <property type="entry name" value="Zn_ribbon_4"/>
    <property type="match status" value="1"/>
</dbReference>
<dbReference type="KEGG" id="acp:A2cp1_3221"/>
<gene>
    <name evidence="4" type="ordered locus">A2cp1_3221</name>
</gene>
<evidence type="ECO:0000256" key="2">
    <source>
        <dbReference type="SAM" id="Phobius"/>
    </source>
</evidence>
<feature type="domain" description="Zinc finger/thioredoxin putative" evidence="3">
    <location>
        <begin position="1"/>
        <end position="35"/>
    </location>
</feature>
<proteinExistence type="predicted"/>
<keyword evidence="2" id="KW-0472">Membrane</keyword>
<feature type="compositionally biased region" description="Low complexity" evidence="1">
    <location>
        <begin position="246"/>
        <end position="262"/>
    </location>
</feature>
<keyword evidence="5" id="KW-1185">Reference proteome</keyword>
<evidence type="ECO:0000259" key="3">
    <source>
        <dbReference type="Pfam" id="PF13717"/>
    </source>
</evidence>
<keyword evidence="2" id="KW-0812">Transmembrane</keyword>
<dbReference type="HOGENOM" id="CLU_684500_0_0_7"/>
<feature type="region of interest" description="Disordered" evidence="1">
    <location>
        <begin position="60"/>
        <end position="208"/>
    </location>
</feature>
<dbReference type="Proteomes" id="UP000007089">
    <property type="component" value="Chromosome"/>
</dbReference>
<feature type="transmembrane region" description="Helical" evidence="2">
    <location>
        <begin position="213"/>
        <end position="234"/>
    </location>
</feature>
<feature type="compositionally biased region" description="Pro residues" evidence="1">
    <location>
        <begin position="188"/>
        <end position="207"/>
    </location>
</feature>